<dbReference type="RefSeq" id="XP_009264641.1">
    <property type="nucleotide sequence ID" value="XM_009266366.1"/>
</dbReference>
<evidence type="ECO:0000256" key="1">
    <source>
        <dbReference type="SAM" id="MobiDB-lite"/>
    </source>
</evidence>
<dbReference type="OrthoDB" id="2193825at2759"/>
<dbReference type="EMBL" id="CP003523">
    <property type="protein sequence ID" value="AFN83144.1"/>
    <property type="molecule type" value="Genomic_DNA"/>
</dbReference>
<organism evidence="2 3">
    <name type="scientific">Encephalitozoon romaleae (strain SJ-2008)</name>
    <name type="common">Microsporidian parasite</name>
    <dbReference type="NCBI Taxonomy" id="1178016"/>
    <lineage>
        <taxon>Eukaryota</taxon>
        <taxon>Fungi</taxon>
        <taxon>Fungi incertae sedis</taxon>
        <taxon>Microsporidia</taxon>
        <taxon>Unikaryonidae</taxon>
        <taxon>Encephalitozoon</taxon>
    </lineage>
</organism>
<dbReference type="Proteomes" id="UP000010094">
    <property type="component" value="Chromosome VI"/>
</dbReference>
<proteinExistence type="predicted"/>
<dbReference type="AlphaFoldDB" id="I7AN44"/>
<feature type="region of interest" description="Disordered" evidence="1">
    <location>
        <begin position="138"/>
        <end position="165"/>
    </location>
</feature>
<accession>I7AN44</accession>
<dbReference type="HOGENOM" id="CLU_1124525_0_0_1"/>
<dbReference type="VEuPathDB" id="MicrosporidiaDB:EROM_060500"/>
<dbReference type="KEGG" id="ero:EROM_060500"/>
<keyword evidence="3" id="KW-1185">Reference proteome</keyword>
<feature type="region of interest" description="Disordered" evidence="1">
    <location>
        <begin position="180"/>
        <end position="246"/>
    </location>
</feature>
<feature type="compositionally biased region" description="Basic and acidic residues" evidence="1">
    <location>
        <begin position="188"/>
        <end position="208"/>
    </location>
</feature>
<name>I7AN44_ENCRO</name>
<protein>
    <submittedName>
        <fullName evidence="2">Uncharacterized protein</fullName>
    </submittedName>
</protein>
<reference evidence="2 3" key="1">
    <citation type="journal article" date="2012" name="Proc. Natl. Acad. Sci. U.S.A.">
        <title>Gain and loss of multiple functionally related, horizontally transferred genes in the reduced genomes of two microsporidian parasites.</title>
        <authorList>
            <person name="Pombert J.-F."/>
            <person name="Selman M."/>
            <person name="Burki F."/>
            <person name="Bardell F.T."/>
            <person name="Farinelli L."/>
            <person name="Solter L.F."/>
            <person name="Whitman D.W."/>
            <person name="Weiss L.M."/>
            <person name="Corradi N."/>
            <person name="Keeling P.J."/>
        </authorList>
    </citation>
    <scope>NUCLEOTIDE SEQUENCE [LARGE SCALE GENOMIC DNA]</scope>
    <source>
        <strain evidence="2 3">SJ-2008</strain>
    </source>
</reference>
<evidence type="ECO:0000313" key="2">
    <source>
        <dbReference type="EMBL" id="AFN83144.1"/>
    </source>
</evidence>
<evidence type="ECO:0000313" key="3">
    <source>
        <dbReference type="Proteomes" id="UP000010094"/>
    </source>
</evidence>
<sequence length="246" mass="27920">MDSSMKKRFIELLSIYGSDFDAIASTNELDGMTSEMLYSKYPEILDTYFLKNTQLNQDEINWLQIKEIYYMNERFYFDVLIGELCGSHVIKNGRDLEIGKELVLLLKDYEFKLLSKLSILDKLYKSLHKDGMLSEDLSRRISTSSSKSMEKKNKSKASPSVEDSESKKKLSNIAVVVKSSQEISSAKDGAEDGSSAKDTKDSIEKQAEEIEEVAEQCPSDRKPANKGNTMGLDYSAVLRLSREQRK</sequence>
<gene>
    <name evidence="2" type="ordered locus">EROM_060500</name>
</gene>
<dbReference type="GeneID" id="20521447"/>